<dbReference type="InterPro" id="IPR024516">
    <property type="entry name" value="Mce_C"/>
</dbReference>
<evidence type="ECO:0000313" key="3">
    <source>
        <dbReference type="EMBL" id="TDP95167.1"/>
    </source>
</evidence>
<dbReference type="PANTHER" id="PTHR33371:SF17">
    <property type="entry name" value="MCE-FAMILY PROTEIN MCE1B"/>
    <property type="match status" value="1"/>
</dbReference>
<name>A0A4R6S7E5_LABRH</name>
<feature type="domain" description="Mce/MlaD" evidence="1">
    <location>
        <begin position="37"/>
        <end position="113"/>
    </location>
</feature>
<dbReference type="OrthoDB" id="338143at2"/>
<reference evidence="3 4" key="1">
    <citation type="submission" date="2019-03" db="EMBL/GenBank/DDBJ databases">
        <title>Genomic Encyclopedia of Type Strains, Phase IV (KMG-IV): sequencing the most valuable type-strain genomes for metagenomic binning, comparative biology and taxonomic classification.</title>
        <authorList>
            <person name="Goeker M."/>
        </authorList>
    </citation>
    <scope>NUCLEOTIDE SEQUENCE [LARGE SCALE GENOMIC DNA]</scope>
    <source>
        <strain evidence="3 4">DSM 45361</strain>
    </source>
</reference>
<protein>
    <submittedName>
        <fullName evidence="3">Phospholipid/cholesterol/gamma-HCH transport system substrate-binding protein</fullName>
    </submittedName>
</protein>
<evidence type="ECO:0000313" key="4">
    <source>
        <dbReference type="Proteomes" id="UP000295444"/>
    </source>
</evidence>
<sequence>MKSLAPPLIKGLIFTVVTVLATTVLAITIANSSVGDTVTYSAVFDDVTSLNDGDDVRMSGVRVGQVEDMQLQDRRLAKVTFSVQAKRKLPASVHAVIKYRNLVGQRYIALEQGTGEVNGVLAPGATIPRERTQSALDLTALFNGFKPLFQALSPQDVNALSGEIVQVLQGEGGTIDSLLAHTASLTNTLAGKDKVIGEVVDNLNAVLDTVNARGDQLSSLVTTTQQLVSGLAKDSVPIGNAIDAMATLTTTTAGLLGEDRAPLKQSISALNTLAGTLDENSPLVDSFLETLPGKLDAIGRTASYGSWFNFFLCSATTDAQPAPGGSLPGIPITQSRCVA</sequence>
<dbReference type="NCBIfam" id="TIGR00996">
    <property type="entry name" value="Mtu_fam_mce"/>
    <property type="match status" value="1"/>
</dbReference>
<dbReference type="InterPro" id="IPR052336">
    <property type="entry name" value="MlaD_Phospholipid_Transporter"/>
</dbReference>
<keyword evidence="4" id="KW-1185">Reference proteome</keyword>
<dbReference type="RefSeq" id="WP_133852541.1">
    <property type="nucleotide sequence ID" value="NZ_SNXZ01000005.1"/>
</dbReference>
<evidence type="ECO:0000259" key="2">
    <source>
        <dbReference type="Pfam" id="PF11887"/>
    </source>
</evidence>
<dbReference type="GO" id="GO:0005576">
    <property type="term" value="C:extracellular region"/>
    <property type="evidence" value="ECO:0007669"/>
    <property type="project" value="TreeGrafter"/>
</dbReference>
<dbReference type="InterPro" id="IPR005693">
    <property type="entry name" value="Mce"/>
</dbReference>
<proteinExistence type="predicted"/>
<dbReference type="Proteomes" id="UP000295444">
    <property type="component" value="Unassembled WGS sequence"/>
</dbReference>
<dbReference type="GO" id="GO:0051701">
    <property type="term" value="P:biological process involved in interaction with host"/>
    <property type="evidence" value="ECO:0007669"/>
    <property type="project" value="TreeGrafter"/>
</dbReference>
<dbReference type="Pfam" id="PF02470">
    <property type="entry name" value="MlaD"/>
    <property type="match status" value="1"/>
</dbReference>
<dbReference type="EMBL" id="SNXZ01000005">
    <property type="protein sequence ID" value="TDP95167.1"/>
    <property type="molecule type" value="Genomic_DNA"/>
</dbReference>
<dbReference type="AlphaFoldDB" id="A0A4R6S7E5"/>
<comment type="caution">
    <text evidence="3">The sequence shown here is derived from an EMBL/GenBank/DDBJ whole genome shotgun (WGS) entry which is preliminary data.</text>
</comment>
<dbReference type="Pfam" id="PF11887">
    <property type="entry name" value="Mce4_CUP1"/>
    <property type="match status" value="1"/>
</dbReference>
<dbReference type="InterPro" id="IPR003399">
    <property type="entry name" value="Mce/MlaD"/>
</dbReference>
<evidence type="ECO:0000259" key="1">
    <source>
        <dbReference type="Pfam" id="PF02470"/>
    </source>
</evidence>
<gene>
    <name evidence="3" type="ORF">EV186_105399</name>
</gene>
<feature type="domain" description="Mammalian cell entry C-terminal" evidence="2">
    <location>
        <begin position="120"/>
        <end position="313"/>
    </location>
</feature>
<organism evidence="3 4">
    <name type="scientific">Labedaea rhizosphaerae</name>
    <dbReference type="NCBI Taxonomy" id="598644"/>
    <lineage>
        <taxon>Bacteria</taxon>
        <taxon>Bacillati</taxon>
        <taxon>Actinomycetota</taxon>
        <taxon>Actinomycetes</taxon>
        <taxon>Pseudonocardiales</taxon>
        <taxon>Pseudonocardiaceae</taxon>
        <taxon>Labedaea</taxon>
    </lineage>
</organism>
<accession>A0A4R6S7E5</accession>
<dbReference type="PANTHER" id="PTHR33371">
    <property type="entry name" value="INTERMEMBRANE PHOSPHOLIPID TRANSPORT SYSTEM BINDING PROTEIN MLAD-RELATED"/>
    <property type="match status" value="1"/>
</dbReference>